<accession>A0A2H0XFB3</accession>
<evidence type="ECO:0000313" key="2">
    <source>
        <dbReference type="Proteomes" id="UP000230340"/>
    </source>
</evidence>
<dbReference type="AlphaFoldDB" id="A0A2H0XFB3"/>
<reference evidence="2" key="1">
    <citation type="submission" date="2017-09" db="EMBL/GenBank/DDBJ databases">
        <title>Depth-based differentiation of microbial function through sediment-hosted aquifers and enrichment of novel symbionts in the deep terrestrial subsurface.</title>
        <authorList>
            <person name="Probst A.J."/>
            <person name="Ladd B."/>
            <person name="Jarett J.K."/>
            <person name="Geller-Mcgrath D.E."/>
            <person name="Sieber C.M.K."/>
            <person name="Emerson J.B."/>
            <person name="Anantharaman K."/>
            <person name="Thomas B.C."/>
            <person name="Malmstrom R."/>
            <person name="Stieglmeier M."/>
            <person name="Klingl A."/>
            <person name="Woyke T."/>
            <person name="Ryan C.M."/>
            <person name="Banfield J.F."/>
        </authorList>
    </citation>
    <scope>NUCLEOTIDE SEQUENCE [LARGE SCALE GENOMIC DNA]</scope>
</reference>
<proteinExistence type="predicted"/>
<dbReference type="Proteomes" id="UP000230340">
    <property type="component" value="Unassembled WGS sequence"/>
</dbReference>
<dbReference type="EMBL" id="PEYT01000032">
    <property type="protein sequence ID" value="PIS22808.1"/>
    <property type="molecule type" value="Genomic_DNA"/>
</dbReference>
<comment type="caution">
    <text evidence="1">The sequence shown here is derived from an EMBL/GenBank/DDBJ whole genome shotgun (WGS) entry which is preliminary data.</text>
</comment>
<protein>
    <submittedName>
        <fullName evidence="1">Uncharacterized protein</fullName>
    </submittedName>
</protein>
<gene>
    <name evidence="1" type="ORF">COT49_03530</name>
</gene>
<organism evidence="1 2">
    <name type="scientific">candidate division WWE3 bacterium CG08_land_8_20_14_0_20_40_13</name>
    <dbReference type="NCBI Taxonomy" id="1975084"/>
    <lineage>
        <taxon>Bacteria</taxon>
        <taxon>Katanobacteria</taxon>
    </lineage>
</organism>
<sequence length="94" mass="10919">MLKSRNVRKNGVGRKHTTGRACMFFPDPSIFPFDHESGSTRIGWNPNPSSHHINFPSCNFPPFPIYYRTGGFPFTQFSFSTTQKTFLFVERRQK</sequence>
<evidence type="ECO:0000313" key="1">
    <source>
        <dbReference type="EMBL" id="PIS22808.1"/>
    </source>
</evidence>
<name>A0A2H0XFB3_UNCKA</name>